<dbReference type="Pfam" id="PF11006">
    <property type="entry name" value="DUF2845"/>
    <property type="match status" value="1"/>
</dbReference>
<dbReference type="RefSeq" id="WP_328987855.1">
    <property type="nucleotide sequence ID" value="NZ_CP121472.1"/>
</dbReference>
<dbReference type="EMBL" id="CP121472">
    <property type="protein sequence ID" value="WPL17341.1"/>
    <property type="molecule type" value="Genomic_DNA"/>
</dbReference>
<name>A0ABZ0SAM0_9GAMM</name>
<dbReference type="Proteomes" id="UP001432180">
    <property type="component" value="Chromosome"/>
</dbReference>
<evidence type="ECO:0008006" key="3">
    <source>
        <dbReference type="Google" id="ProtNLM"/>
    </source>
</evidence>
<accession>A0ABZ0SAM0</accession>
<sequence>MNRRRSAIGAGIKILVFVALWLGLTSAAWALRCGNHLVSEKDPSQKLVQYCGQPTSVERLKDRRAVRTYDSQVGGYVTDYQSIPYEIWTYNFGPQRFMMRITVREGLITRIESAGYGY</sequence>
<gene>
    <name evidence="1" type="ORF">Thiowin_02344</name>
</gene>
<evidence type="ECO:0000313" key="1">
    <source>
        <dbReference type="EMBL" id="WPL17341.1"/>
    </source>
</evidence>
<organism evidence="1 2">
    <name type="scientific">Thiorhodovibrio winogradskyi</name>
    <dbReference type="NCBI Taxonomy" id="77007"/>
    <lineage>
        <taxon>Bacteria</taxon>
        <taxon>Pseudomonadati</taxon>
        <taxon>Pseudomonadota</taxon>
        <taxon>Gammaproteobacteria</taxon>
        <taxon>Chromatiales</taxon>
        <taxon>Chromatiaceae</taxon>
        <taxon>Thiorhodovibrio</taxon>
    </lineage>
</organism>
<reference evidence="1 2" key="1">
    <citation type="journal article" date="2023" name="Microorganisms">
        <title>Thiorhodovibrio frisius and Trv. litoralis spp. nov., Two Novel Members from a Clade of Fastidious Purple Sulfur Bacteria That Exhibit Unique Red-Shifted Light-Harvesting Capabilities.</title>
        <authorList>
            <person name="Methner A."/>
            <person name="Kuzyk S.B."/>
            <person name="Petersen J."/>
            <person name="Bauer S."/>
            <person name="Brinkmann H."/>
            <person name="Sichau K."/>
            <person name="Wanner G."/>
            <person name="Wolf J."/>
            <person name="Neumann-Schaal M."/>
            <person name="Henke P."/>
            <person name="Tank M."/>
            <person name="Sproer C."/>
            <person name="Bunk B."/>
            <person name="Overmann J."/>
        </authorList>
    </citation>
    <scope>NUCLEOTIDE SEQUENCE [LARGE SCALE GENOMIC DNA]</scope>
    <source>
        <strain evidence="1 2">DSM 6702</strain>
    </source>
</reference>
<dbReference type="InterPro" id="IPR021268">
    <property type="entry name" value="DUF2845"/>
</dbReference>
<proteinExistence type="predicted"/>
<evidence type="ECO:0000313" key="2">
    <source>
        <dbReference type="Proteomes" id="UP001432180"/>
    </source>
</evidence>
<protein>
    <recommendedName>
        <fullName evidence="3">DUF2845 domain-containing protein</fullName>
    </recommendedName>
</protein>
<keyword evidence="2" id="KW-1185">Reference proteome</keyword>